<name>A0AAE0BMJ3_9CHLO</name>
<sequence>MLKGIPADPLFSGQVSQNEGLWLEFRAKITPSCRHPCLAILSTETCDIDEIQGRPLPHFGLVAGELPGDFGNTSETDCFSDFSHSGSDSSDPAPNPEEASDSSSDDEDDLSGGPRGSDDASPYRPRVEPGN</sequence>
<dbReference type="Proteomes" id="UP001190700">
    <property type="component" value="Unassembled WGS sequence"/>
</dbReference>
<comment type="caution">
    <text evidence="2">The sequence shown here is derived from an EMBL/GenBank/DDBJ whole genome shotgun (WGS) entry which is preliminary data.</text>
</comment>
<feature type="compositionally biased region" description="Acidic residues" evidence="1">
    <location>
        <begin position="98"/>
        <end position="110"/>
    </location>
</feature>
<proteinExistence type="predicted"/>
<dbReference type="AlphaFoldDB" id="A0AAE0BMJ3"/>
<evidence type="ECO:0000313" key="3">
    <source>
        <dbReference type="Proteomes" id="UP001190700"/>
    </source>
</evidence>
<gene>
    <name evidence="2" type="ORF">CYMTET_50675</name>
</gene>
<reference evidence="2 3" key="1">
    <citation type="journal article" date="2015" name="Genome Biol. Evol.">
        <title>Comparative Genomics of a Bacterivorous Green Alga Reveals Evolutionary Causalities and Consequences of Phago-Mixotrophic Mode of Nutrition.</title>
        <authorList>
            <person name="Burns J.A."/>
            <person name="Paasch A."/>
            <person name="Narechania A."/>
            <person name="Kim E."/>
        </authorList>
    </citation>
    <scope>NUCLEOTIDE SEQUENCE [LARGE SCALE GENOMIC DNA]</scope>
    <source>
        <strain evidence="2 3">PLY_AMNH</strain>
    </source>
</reference>
<feature type="region of interest" description="Disordered" evidence="1">
    <location>
        <begin position="64"/>
        <end position="131"/>
    </location>
</feature>
<organism evidence="2 3">
    <name type="scientific">Cymbomonas tetramitiformis</name>
    <dbReference type="NCBI Taxonomy" id="36881"/>
    <lineage>
        <taxon>Eukaryota</taxon>
        <taxon>Viridiplantae</taxon>
        <taxon>Chlorophyta</taxon>
        <taxon>Pyramimonadophyceae</taxon>
        <taxon>Pyramimonadales</taxon>
        <taxon>Pyramimonadaceae</taxon>
        <taxon>Cymbomonas</taxon>
    </lineage>
</organism>
<feature type="compositionally biased region" description="Low complexity" evidence="1">
    <location>
        <begin position="77"/>
        <end position="91"/>
    </location>
</feature>
<accession>A0AAE0BMJ3</accession>
<keyword evidence="3" id="KW-1185">Reference proteome</keyword>
<evidence type="ECO:0000256" key="1">
    <source>
        <dbReference type="SAM" id="MobiDB-lite"/>
    </source>
</evidence>
<dbReference type="EMBL" id="LGRX02033929">
    <property type="protein sequence ID" value="KAK3239398.1"/>
    <property type="molecule type" value="Genomic_DNA"/>
</dbReference>
<protein>
    <submittedName>
        <fullName evidence="2">Uncharacterized protein</fullName>
    </submittedName>
</protein>
<evidence type="ECO:0000313" key="2">
    <source>
        <dbReference type="EMBL" id="KAK3239398.1"/>
    </source>
</evidence>